<dbReference type="InterPro" id="IPR050238">
    <property type="entry name" value="DNA_Rep/Repair_Clamp_Loader"/>
</dbReference>
<dbReference type="PANTHER" id="PTHR11669:SF8">
    <property type="entry name" value="DNA POLYMERASE III SUBUNIT DELTA"/>
    <property type="match status" value="1"/>
</dbReference>
<organism evidence="1 2">
    <name type="scientific">Schleiferia thermophila</name>
    <dbReference type="NCBI Taxonomy" id="884107"/>
    <lineage>
        <taxon>Bacteria</taxon>
        <taxon>Pseudomonadati</taxon>
        <taxon>Bacteroidota</taxon>
        <taxon>Flavobacteriia</taxon>
        <taxon>Flavobacteriales</taxon>
        <taxon>Schleiferiaceae</taxon>
        <taxon>Schleiferia</taxon>
    </lineage>
</organism>
<proteinExistence type="predicted"/>
<dbReference type="AlphaFoldDB" id="A0A369A364"/>
<protein>
    <submittedName>
        <fullName evidence="1">DNA polymerase-3 subunit delta</fullName>
    </submittedName>
</protein>
<dbReference type="Proteomes" id="UP000253517">
    <property type="component" value="Unassembled WGS sequence"/>
</dbReference>
<sequence length="369" mass="43352">MWSFSKLFSNKEKLENLKNNVIQNRISHAQLFYGHEGSEVLPAAFAYIKYIFCENKKESDACGQCIFCKQVETLSHPDFRMILPFPSIKDKIESSKDVLSDFRIEFKKNPYMDLMQFGQKLAQEKKSFAIPKRECSELIHFLNLKSYYGGRKVVLIWYPELINTEGMNTILKTLEEPNGSTLILLVSYDIHSILPTVLSRCQKTFFNKPNTQEAKAALENHLNTVYSEDFEALSILTDSHMGLMAEMLMNKNPVGEYEHYFEAFRQYIFGIKNNYLEILEFIEQLNNKGRETTKYFLLFFLNKISTKLRSRSAVNYHIFQMFSEIIERSIFLVERNVSIKMTLLSMIIKMSKVYRYHNKSNRIHEIIEI</sequence>
<dbReference type="Gene3D" id="3.40.50.300">
    <property type="entry name" value="P-loop containing nucleotide triphosphate hydrolases"/>
    <property type="match status" value="1"/>
</dbReference>
<comment type="caution">
    <text evidence="1">The sequence shown here is derived from an EMBL/GenBank/DDBJ whole genome shotgun (WGS) entry which is preliminary data.</text>
</comment>
<dbReference type="Pfam" id="PF13177">
    <property type="entry name" value="DNA_pol3_delta2"/>
    <property type="match status" value="1"/>
</dbReference>
<dbReference type="PANTHER" id="PTHR11669">
    <property type="entry name" value="REPLICATION FACTOR C / DNA POLYMERASE III GAMMA-TAU SUBUNIT"/>
    <property type="match status" value="1"/>
</dbReference>
<dbReference type="GO" id="GO:0006261">
    <property type="term" value="P:DNA-templated DNA replication"/>
    <property type="evidence" value="ECO:0007669"/>
    <property type="project" value="TreeGrafter"/>
</dbReference>
<evidence type="ECO:0000313" key="1">
    <source>
        <dbReference type="EMBL" id="RCX03645.1"/>
    </source>
</evidence>
<dbReference type="RefSeq" id="WP_114366075.1">
    <property type="nucleotide sequence ID" value="NZ_BHZF01000002.1"/>
</dbReference>
<dbReference type="SUPFAM" id="SSF52540">
    <property type="entry name" value="P-loop containing nucleoside triphosphate hydrolases"/>
    <property type="match status" value="1"/>
</dbReference>
<accession>A0A369A364</accession>
<reference evidence="1 2" key="1">
    <citation type="submission" date="2018-07" db="EMBL/GenBank/DDBJ databases">
        <title>Genomic Encyclopedia of Type Strains, Phase IV (KMG-IV): sequencing the most valuable type-strain genomes for metagenomic binning, comparative biology and taxonomic classification.</title>
        <authorList>
            <person name="Goeker M."/>
        </authorList>
    </citation>
    <scope>NUCLEOTIDE SEQUENCE [LARGE SCALE GENOMIC DNA]</scope>
    <source>
        <strain evidence="1 2">DSM 21410</strain>
    </source>
</reference>
<gene>
    <name evidence="1" type="ORF">DES35_10295</name>
</gene>
<dbReference type="InterPro" id="IPR027417">
    <property type="entry name" value="P-loop_NTPase"/>
</dbReference>
<dbReference type="EMBL" id="QPJS01000002">
    <property type="protein sequence ID" value="RCX03645.1"/>
    <property type="molecule type" value="Genomic_DNA"/>
</dbReference>
<evidence type="ECO:0000313" key="2">
    <source>
        <dbReference type="Proteomes" id="UP000253517"/>
    </source>
</evidence>
<keyword evidence="2" id="KW-1185">Reference proteome</keyword>
<name>A0A369A364_9FLAO</name>